<evidence type="ECO:0000313" key="10">
    <source>
        <dbReference type="Proteomes" id="UP000272778"/>
    </source>
</evidence>
<evidence type="ECO:0000256" key="4">
    <source>
        <dbReference type="ARBA" id="ARBA00022692"/>
    </source>
</evidence>
<feature type="region of interest" description="Disordered" evidence="8">
    <location>
        <begin position="58"/>
        <end position="80"/>
    </location>
</feature>
<evidence type="ECO:0000256" key="5">
    <source>
        <dbReference type="ARBA" id="ARBA00022989"/>
    </source>
</evidence>
<name>A0A3N6MWJ0_9BURK</name>
<proteinExistence type="inferred from homology"/>
<dbReference type="Pfam" id="PF09594">
    <property type="entry name" value="GT87"/>
    <property type="match status" value="1"/>
</dbReference>
<dbReference type="Proteomes" id="UP000272778">
    <property type="component" value="Unassembled WGS sequence"/>
</dbReference>
<evidence type="ECO:0000313" key="9">
    <source>
        <dbReference type="EMBL" id="RQH08374.1"/>
    </source>
</evidence>
<keyword evidence="2" id="KW-1003">Cell membrane</keyword>
<evidence type="ECO:0000256" key="7">
    <source>
        <dbReference type="ARBA" id="ARBA00024033"/>
    </source>
</evidence>
<keyword evidence="3" id="KW-0808">Transferase</keyword>
<keyword evidence="5" id="KW-1133">Transmembrane helix</keyword>
<dbReference type="AlphaFoldDB" id="A0A3N6MWJ0"/>
<evidence type="ECO:0000256" key="3">
    <source>
        <dbReference type="ARBA" id="ARBA00022679"/>
    </source>
</evidence>
<evidence type="ECO:0000256" key="2">
    <source>
        <dbReference type="ARBA" id="ARBA00022475"/>
    </source>
</evidence>
<evidence type="ECO:0000256" key="1">
    <source>
        <dbReference type="ARBA" id="ARBA00004651"/>
    </source>
</evidence>
<keyword evidence="4" id="KW-0812">Transmembrane</keyword>
<accession>A0A3N6MWJ0</accession>
<comment type="caution">
    <text evidence="9">The sequence shown here is derived from an EMBL/GenBank/DDBJ whole genome shotgun (WGS) entry which is preliminary data.</text>
</comment>
<comment type="subcellular location">
    <subcellularLocation>
        <location evidence="1">Cell membrane</location>
        <topology evidence="1">Multi-pass membrane protein</topology>
    </subcellularLocation>
</comment>
<protein>
    <submittedName>
        <fullName evidence="9">DUF2029 domain-containing protein</fullName>
    </submittedName>
</protein>
<keyword evidence="10" id="KW-1185">Reference proteome</keyword>
<reference evidence="9 10" key="1">
    <citation type="submission" date="2018-11" db="EMBL/GenBank/DDBJ databases">
        <title>Paraburkholderia sp. DHOA04, isolated from soil.</title>
        <authorList>
            <person name="Gao Z.-H."/>
            <person name="Qiu L.-H."/>
            <person name="Fu J.-C."/>
        </authorList>
    </citation>
    <scope>NUCLEOTIDE SEQUENCE [LARGE SCALE GENOMIC DNA]</scope>
    <source>
        <strain evidence="9 10">DHOA04</strain>
    </source>
</reference>
<dbReference type="OrthoDB" id="9060950at2"/>
<dbReference type="InterPro" id="IPR018584">
    <property type="entry name" value="GT87"/>
</dbReference>
<sequence length="103" mass="11391">MSIVAFPAVRRAAGAGQNSFMTFGRLWTGLLCLDRRPRLAGVFFGVVTIKPQIGSIRQRSANPAEYAEPDSPRRHGFAPAPDAWCCACRLRDRRSELSRDDVA</sequence>
<comment type="similarity">
    <text evidence="7">Belongs to the glycosyltransferase 87 family.</text>
</comment>
<dbReference type="GO" id="GO:0016758">
    <property type="term" value="F:hexosyltransferase activity"/>
    <property type="evidence" value="ECO:0007669"/>
    <property type="project" value="InterPro"/>
</dbReference>
<dbReference type="EMBL" id="RQIS01000003">
    <property type="protein sequence ID" value="RQH08374.1"/>
    <property type="molecule type" value="Genomic_DNA"/>
</dbReference>
<organism evidence="9 10">
    <name type="scientific">Paraburkholderia dinghuensis</name>
    <dbReference type="NCBI Taxonomy" id="2305225"/>
    <lineage>
        <taxon>Bacteria</taxon>
        <taxon>Pseudomonadati</taxon>
        <taxon>Pseudomonadota</taxon>
        <taxon>Betaproteobacteria</taxon>
        <taxon>Burkholderiales</taxon>
        <taxon>Burkholderiaceae</taxon>
        <taxon>Paraburkholderia</taxon>
    </lineage>
</organism>
<evidence type="ECO:0000256" key="8">
    <source>
        <dbReference type="SAM" id="MobiDB-lite"/>
    </source>
</evidence>
<evidence type="ECO:0000256" key="6">
    <source>
        <dbReference type="ARBA" id="ARBA00023136"/>
    </source>
</evidence>
<gene>
    <name evidence="9" type="ORF">D1Y85_04990</name>
</gene>
<dbReference type="GO" id="GO:0005886">
    <property type="term" value="C:plasma membrane"/>
    <property type="evidence" value="ECO:0007669"/>
    <property type="project" value="UniProtKB-SubCell"/>
</dbReference>
<keyword evidence="6" id="KW-0472">Membrane</keyword>